<organism evidence="1 2">
    <name type="scientific">Auraticoccus monumenti</name>
    <dbReference type="NCBI Taxonomy" id="675864"/>
    <lineage>
        <taxon>Bacteria</taxon>
        <taxon>Bacillati</taxon>
        <taxon>Actinomycetota</taxon>
        <taxon>Actinomycetes</taxon>
        <taxon>Propionibacteriales</taxon>
        <taxon>Propionibacteriaceae</taxon>
        <taxon>Auraticoccus</taxon>
    </lineage>
</organism>
<proteinExistence type="predicted"/>
<keyword evidence="2" id="KW-1185">Reference proteome</keyword>
<accession>A0A1G6UF56</accession>
<dbReference type="STRING" id="675864.SAMN04489747_0871"/>
<evidence type="ECO:0000313" key="2">
    <source>
        <dbReference type="Proteomes" id="UP000198546"/>
    </source>
</evidence>
<dbReference type="AlphaFoldDB" id="A0A1G6UF56"/>
<dbReference type="EMBL" id="LT629688">
    <property type="protein sequence ID" value="SDD40040.1"/>
    <property type="molecule type" value="Genomic_DNA"/>
</dbReference>
<protein>
    <submittedName>
        <fullName evidence="1">Uncharacterized protein</fullName>
    </submittedName>
</protein>
<reference evidence="1 2" key="1">
    <citation type="submission" date="2016-10" db="EMBL/GenBank/DDBJ databases">
        <authorList>
            <person name="de Groot N.N."/>
        </authorList>
    </citation>
    <scope>NUCLEOTIDE SEQUENCE [LARGE SCALE GENOMIC DNA]</scope>
    <source>
        <strain evidence="1 2">MON 2.2</strain>
    </source>
</reference>
<dbReference type="RefSeq" id="WP_090590982.1">
    <property type="nucleotide sequence ID" value="NZ_LT629688.1"/>
</dbReference>
<sequence>MTMTGAPEAVAAAERWQHRNICHILGLDPDTTVPGSVRREERWDPTRRPARSIWLTWTDPDGVRWERWRRH</sequence>
<evidence type="ECO:0000313" key="1">
    <source>
        <dbReference type="EMBL" id="SDD40040.1"/>
    </source>
</evidence>
<name>A0A1G6UF56_9ACTN</name>
<dbReference type="Proteomes" id="UP000198546">
    <property type="component" value="Chromosome i"/>
</dbReference>
<gene>
    <name evidence="1" type="ORF">SAMN04489747_0871</name>
</gene>
<dbReference type="OrthoDB" id="5188445at2"/>